<keyword evidence="4" id="KW-0472">Membrane</keyword>
<dbReference type="GO" id="GO:0005886">
    <property type="term" value="C:plasma membrane"/>
    <property type="evidence" value="ECO:0007669"/>
    <property type="project" value="UniProtKB-SubCell"/>
</dbReference>
<keyword evidence="5" id="KW-0067">ATP-binding</keyword>
<dbReference type="Proteomes" id="UP000248128">
    <property type="component" value="Unassembled WGS sequence"/>
</dbReference>
<dbReference type="AlphaFoldDB" id="A0A318MRV2"/>
<reference evidence="7 9" key="2">
    <citation type="submission" date="2019-07" db="EMBL/GenBank/DDBJ databases">
        <title>Bifidobacterium asteroides genomes.</title>
        <authorList>
            <person name="Zheng H."/>
        </authorList>
    </citation>
    <scope>NUCLEOTIDE SEQUENCE [LARGE SCALE GENOMIC DNA]</scope>
    <source>
        <strain evidence="7 9">W8111</strain>
    </source>
</reference>
<comment type="caution">
    <text evidence="6">The sequence shown here is derived from an EMBL/GenBank/DDBJ whole genome shotgun (WGS) entry which is preliminary data.</text>
</comment>
<reference evidence="5 10" key="3">
    <citation type="submission" date="2019-11" db="EMBL/GenBank/DDBJ databases">
        <title>Draft Genome Sequence of Plant Growth-Promoting Rhizosphere-Associated Bacteria.</title>
        <authorList>
            <person name="Vasilyev I.Y."/>
            <person name="Radchenko V."/>
            <person name="Ilnitskaya E.V."/>
        </authorList>
    </citation>
    <scope>NUCLEOTIDE SEQUENCE [LARGE SCALE GENOMIC DNA]</scope>
    <source>
        <strain evidence="5 10">VRA_9sq_n</strain>
    </source>
</reference>
<reference evidence="6 8" key="1">
    <citation type="submission" date="2018-05" db="EMBL/GenBank/DDBJ databases">
        <title>Reference genomes for bee gut microbiota database.</title>
        <authorList>
            <person name="Ellegaard K.M."/>
        </authorList>
    </citation>
    <scope>NUCLEOTIDE SEQUENCE [LARGE SCALE GENOMIC DNA]</scope>
    <source>
        <strain evidence="6 8">ESL0199</strain>
    </source>
</reference>
<evidence type="ECO:0000313" key="8">
    <source>
        <dbReference type="Proteomes" id="UP000248128"/>
    </source>
</evidence>
<evidence type="ECO:0000313" key="6">
    <source>
        <dbReference type="EMBL" id="PXY86751.1"/>
    </source>
</evidence>
<comment type="subcellular location">
    <subcellularLocation>
        <location evidence="1">Cell membrane</location>
        <topology evidence="1">Multi-pass membrane protein</topology>
    </subcellularLocation>
</comment>
<evidence type="ECO:0000256" key="2">
    <source>
        <dbReference type="ARBA" id="ARBA00022692"/>
    </source>
</evidence>
<evidence type="ECO:0000256" key="4">
    <source>
        <dbReference type="ARBA" id="ARBA00023136"/>
    </source>
</evidence>
<dbReference type="Proteomes" id="UP000317536">
    <property type="component" value="Unassembled WGS sequence"/>
</dbReference>
<keyword evidence="3" id="KW-1133">Transmembrane helix</keyword>
<sequence length="73" mass="8304">MFLSGAAITSFDAYLLLNDMRRSLVMHILHLPFKDLDQSHTGNVISIISSDTNELKRLLTDNCQKCLALYWCS</sequence>
<gene>
    <name evidence="6" type="ORF">DKK74_08065</name>
    <name evidence="7" type="ORF">FPK29_05320</name>
    <name evidence="5" type="ORF">GKC41_03540</name>
</gene>
<dbReference type="OrthoDB" id="3234513at2"/>
<dbReference type="EMBL" id="WKKW01000001">
    <property type="protein sequence ID" value="MSD90732.1"/>
    <property type="molecule type" value="Genomic_DNA"/>
</dbReference>
<accession>A0A318MRV2</accession>
<dbReference type="InterPro" id="IPR036640">
    <property type="entry name" value="ABC1_TM_sf"/>
</dbReference>
<evidence type="ECO:0000313" key="10">
    <source>
        <dbReference type="Proteomes" id="UP000436357"/>
    </source>
</evidence>
<dbReference type="EMBL" id="VMHJ01000002">
    <property type="protein sequence ID" value="TSJ85773.1"/>
    <property type="molecule type" value="Genomic_DNA"/>
</dbReference>
<keyword evidence="2" id="KW-0812">Transmembrane</keyword>
<dbReference type="Gene3D" id="1.20.1560.10">
    <property type="entry name" value="ABC transporter type 1, transmembrane domain"/>
    <property type="match status" value="1"/>
</dbReference>
<evidence type="ECO:0000313" key="5">
    <source>
        <dbReference type="EMBL" id="MSD90732.1"/>
    </source>
</evidence>
<proteinExistence type="predicted"/>
<dbReference type="Proteomes" id="UP000436357">
    <property type="component" value="Unassembled WGS sequence"/>
</dbReference>
<dbReference type="EMBL" id="QGLK01000005">
    <property type="protein sequence ID" value="PXY86751.1"/>
    <property type="molecule type" value="Genomic_DNA"/>
</dbReference>
<dbReference type="SUPFAM" id="SSF90123">
    <property type="entry name" value="ABC transporter transmembrane region"/>
    <property type="match status" value="1"/>
</dbReference>
<evidence type="ECO:0000256" key="3">
    <source>
        <dbReference type="ARBA" id="ARBA00022989"/>
    </source>
</evidence>
<evidence type="ECO:0000313" key="9">
    <source>
        <dbReference type="Proteomes" id="UP000317536"/>
    </source>
</evidence>
<evidence type="ECO:0000313" key="7">
    <source>
        <dbReference type="EMBL" id="TSJ85773.1"/>
    </source>
</evidence>
<organism evidence="6 8">
    <name type="scientific">Bifidobacterium asteroides</name>
    <dbReference type="NCBI Taxonomy" id="1684"/>
    <lineage>
        <taxon>Bacteria</taxon>
        <taxon>Bacillati</taxon>
        <taxon>Actinomycetota</taxon>
        <taxon>Actinomycetes</taxon>
        <taxon>Bifidobacteriales</taxon>
        <taxon>Bifidobacteriaceae</taxon>
        <taxon>Bifidobacterium</taxon>
    </lineage>
</organism>
<evidence type="ECO:0000256" key="1">
    <source>
        <dbReference type="ARBA" id="ARBA00004651"/>
    </source>
</evidence>
<keyword evidence="5" id="KW-0547">Nucleotide-binding</keyword>
<dbReference type="GO" id="GO:0005524">
    <property type="term" value="F:ATP binding"/>
    <property type="evidence" value="ECO:0007669"/>
    <property type="project" value="UniProtKB-KW"/>
</dbReference>
<name>A0A318MRV2_9BIFI</name>
<protein>
    <submittedName>
        <fullName evidence="5">ABC transporter ATP-binding protein</fullName>
    </submittedName>
</protein>